<reference evidence="1 2" key="1">
    <citation type="submission" date="2018-06" db="EMBL/GenBank/DDBJ databases">
        <title>Complete genome sequence of Paracoccus mutanolyticus strain RSP-02 isolated from cellulosic waste.</title>
        <authorList>
            <person name="Amrutha R.N."/>
            <person name="Shrivastav A."/>
            <person name="Buddana S.K."/>
            <person name="Deshpande U."/>
            <person name="Prakasham R.S."/>
        </authorList>
    </citation>
    <scope>NUCLEOTIDE SEQUENCE [LARGE SCALE GENOMIC DNA]</scope>
    <source>
        <strain evidence="1 2">RSP-02</strain>
    </source>
</reference>
<proteinExistence type="predicted"/>
<dbReference type="Proteomes" id="UP000249922">
    <property type="component" value="Chromosome"/>
</dbReference>
<name>A0ABM6WP06_9RHOB</name>
<evidence type="ECO:0000313" key="2">
    <source>
        <dbReference type="Proteomes" id="UP000249922"/>
    </source>
</evidence>
<accession>A0ABM6WP06</accession>
<organism evidence="1 2">
    <name type="scientific">Paracoccus mutanolyticus</name>
    <dbReference type="NCBI Taxonomy" id="1499308"/>
    <lineage>
        <taxon>Bacteria</taxon>
        <taxon>Pseudomonadati</taxon>
        <taxon>Pseudomonadota</taxon>
        <taxon>Alphaproteobacteria</taxon>
        <taxon>Rhodobacterales</taxon>
        <taxon>Paracoccaceae</taxon>
        <taxon>Paracoccus</taxon>
    </lineage>
</organism>
<dbReference type="EMBL" id="CP030239">
    <property type="protein sequence ID" value="AWX92344.1"/>
    <property type="molecule type" value="Genomic_DNA"/>
</dbReference>
<sequence>MPLRELHDRDLDAFFIDRLAVGAEAASGTRLAGMAWRSRKVAPEAPNCAPSRSARQRAEVNALSNYMVEILPIKTGRAVTHVEMRWWWMVRRCDRRRHRPCP</sequence>
<gene>
    <name evidence="1" type="ORF">DPM13_01200</name>
</gene>
<evidence type="ECO:0000313" key="1">
    <source>
        <dbReference type="EMBL" id="AWX92344.1"/>
    </source>
</evidence>
<keyword evidence="2" id="KW-1185">Reference proteome</keyword>
<evidence type="ECO:0008006" key="3">
    <source>
        <dbReference type="Google" id="ProtNLM"/>
    </source>
</evidence>
<protein>
    <recommendedName>
        <fullName evidence="3">LysR substrate-binding domain-containing protein</fullName>
    </recommendedName>
</protein>